<dbReference type="Proteomes" id="UP000053660">
    <property type="component" value="Unassembled WGS sequence"/>
</dbReference>
<protein>
    <submittedName>
        <fullName evidence="1">Uncharacterized protein</fullName>
    </submittedName>
</protein>
<dbReference type="EMBL" id="KN576714">
    <property type="protein sequence ID" value="KHJ82858.1"/>
    <property type="molecule type" value="Genomic_DNA"/>
</dbReference>
<proteinExistence type="predicted"/>
<reference evidence="1 2" key="1">
    <citation type="submission" date="2014-03" db="EMBL/GenBank/DDBJ databases">
        <title>Draft genome of the hookworm Oesophagostomum dentatum.</title>
        <authorList>
            <person name="Mitreva M."/>
        </authorList>
    </citation>
    <scope>NUCLEOTIDE SEQUENCE [LARGE SCALE GENOMIC DNA]</scope>
    <source>
        <strain evidence="1 2">OD-Hann</strain>
    </source>
</reference>
<dbReference type="AlphaFoldDB" id="A0A0B1SC22"/>
<dbReference type="OrthoDB" id="411372at2759"/>
<evidence type="ECO:0000313" key="2">
    <source>
        <dbReference type="Proteomes" id="UP000053660"/>
    </source>
</evidence>
<evidence type="ECO:0000313" key="1">
    <source>
        <dbReference type="EMBL" id="KHJ82858.1"/>
    </source>
</evidence>
<keyword evidence="2" id="KW-1185">Reference proteome</keyword>
<accession>A0A0B1SC22</accession>
<gene>
    <name evidence="1" type="ORF">OESDEN_17447</name>
</gene>
<sequence length="78" mass="8793">MKVANRMICGHCSKEQIYTVGKPCVSCNASVTRSRSHFWEGGKGCRDQVLMSRNDAHKFVHSQKTVPKKKTRTAAQKK</sequence>
<name>A0A0B1SC22_OESDE</name>
<organism evidence="1 2">
    <name type="scientific">Oesophagostomum dentatum</name>
    <name type="common">Nodular worm</name>
    <dbReference type="NCBI Taxonomy" id="61180"/>
    <lineage>
        <taxon>Eukaryota</taxon>
        <taxon>Metazoa</taxon>
        <taxon>Ecdysozoa</taxon>
        <taxon>Nematoda</taxon>
        <taxon>Chromadorea</taxon>
        <taxon>Rhabditida</taxon>
        <taxon>Rhabditina</taxon>
        <taxon>Rhabditomorpha</taxon>
        <taxon>Strongyloidea</taxon>
        <taxon>Strongylidae</taxon>
        <taxon>Oesophagostomum</taxon>
    </lineage>
</organism>